<evidence type="ECO:0000313" key="3">
    <source>
        <dbReference type="Proteomes" id="UP001626550"/>
    </source>
</evidence>
<feature type="region of interest" description="Disordered" evidence="1">
    <location>
        <begin position="61"/>
        <end position="100"/>
    </location>
</feature>
<name>A0ABD2PIN1_9PLAT</name>
<proteinExistence type="predicted"/>
<reference evidence="2 3" key="1">
    <citation type="submission" date="2024-11" db="EMBL/GenBank/DDBJ databases">
        <title>Adaptive evolution of stress response genes in parasites aligns with host niche diversity.</title>
        <authorList>
            <person name="Hahn C."/>
            <person name="Resl P."/>
        </authorList>
    </citation>
    <scope>NUCLEOTIDE SEQUENCE [LARGE SCALE GENOMIC DNA]</scope>
    <source>
        <strain evidence="2">EGGRZ-B1_66</strain>
        <tissue evidence="2">Body</tissue>
    </source>
</reference>
<gene>
    <name evidence="2" type="ORF">Ciccas_014231</name>
</gene>
<sequence length="124" mass="13250">MPFLENDAWSLPSKAANSFAAIGRSQHLVQPLLHKVNQFPNHIADQTGTFQGASNTFDNPGQFNLSYLTPNGDSGSPSRNQSLSRQHMTSVEPISHGVPVRTVKGAMSRGLLPTPVSPTALSNA</sequence>
<feature type="region of interest" description="Disordered" evidence="1">
    <location>
        <begin position="105"/>
        <end position="124"/>
    </location>
</feature>
<comment type="caution">
    <text evidence="2">The sequence shown here is derived from an EMBL/GenBank/DDBJ whole genome shotgun (WGS) entry which is preliminary data.</text>
</comment>
<evidence type="ECO:0000256" key="1">
    <source>
        <dbReference type="SAM" id="MobiDB-lite"/>
    </source>
</evidence>
<evidence type="ECO:0000313" key="2">
    <source>
        <dbReference type="EMBL" id="KAL3307260.1"/>
    </source>
</evidence>
<dbReference type="AlphaFoldDB" id="A0ABD2PIN1"/>
<feature type="non-terminal residue" evidence="2">
    <location>
        <position position="124"/>
    </location>
</feature>
<protein>
    <submittedName>
        <fullName evidence="2">Uncharacterized protein</fullName>
    </submittedName>
</protein>
<dbReference type="EMBL" id="JBJKFK010007850">
    <property type="protein sequence ID" value="KAL3307260.1"/>
    <property type="molecule type" value="Genomic_DNA"/>
</dbReference>
<dbReference type="Proteomes" id="UP001626550">
    <property type="component" value="Unassembled WGS sequence"/>
</dbReference>
<accession>A0ABD2PIN1</accession>
<keyword evidence="3" id="KW-1185">Reference proteome</keyword>
<feature type="compositionally biased region" description="Polar residues" evidence="1">
    <location>
        <begin position="61"/>
        <end position="89"/>
    </location>
</feature>
<organism evidence="2 3">
    <name type="scientific">Cichlidogyrus casuarinus</name>
    <dbReference type="NCBI Taxonomy" id="1844966"/>
    <lineage>
        <taxon>Eukaryota</taxon>
        <taxon>Metazoa</taxon>
        <taxon>Spiralia</taxon>
        <taxon>Lophotrochozoa</taxon>
        <taxon>Platyhelminthes</taxon>
        <taxon>Monogenea</taxon>
        <taxon>Monopisthocotylea</taxon>
        <taxon>Dactylogyridea</taxon>
        <taxon>Ancyrocephalidae</taxon>
        <taxon>Cichlidogyrus</taxon>
    </lineage>
</organism>